<dbReference type="InterPro" id="IPR046373">
    <property type="entry name" value="Acyl-CoA_Oxase/DH_mid-dom_sf"/>
</dbReference>
<dbReference type="GO" id="GO:0005504">
    <property type="term" value="F:fatty acid binding"/>
    <property type="evidence" value="ECO:0007669"/>
    <property type="project" value="TreeGrafter"/>
</dbReference>
<dbReference type="SUPFAM" id="SSF47203">
    <property type="entry name" value="Acyl-CoA dehydrogenase C-terminal domain-like"/>
    <property type="match status" value="2"/>
</dbReference>
<dbReference type="GO" id="GO:0033540">
    <property type="term" value="P:fatty acid beta-oxidation using acyl-CoA oxidase"/>
    <property type="evidence" value="ECO:0007669"/>
    <property type="project" value="TreeGrafter"/>
</dbReference>
<dbReference type="InterPro" id="IPR055060">
    <property type="entry name" value="ACOX_C_alpha1"/>
</dbReference>
<comment type="caution">
    <text evidence="18">The sequence shown here is derived from an EMBL/GenBank/DDBJ whole genome shotgun (WGS) entry which is preliminary data.</text>
</comment>
<dbReference type="SUPFAM" id="SSF51735">
    <property type="entry name" value="NAD(P)-binding Rossmann-fold domains"/>
    <property type="match status" value="1"/>
</dbReference>
<dbReference type="SUPFAM" id="SSF56645">
    <property type="entry name" value="Acyl-CoA dehydrogenase NM domain-like"/>
    <property type="match status" value="1"/>
</dbReference>
<gene>
    <name evidence="18" type="ORF">KVV02_000356</name>
</gene>
<comment type="catalytic activity">
    <reaction evidence="1">
        <text>a 2,3-saturated acyl-CoA + O2 = a (2E)-enoyl-CoA + H2O2</text>
        <dbReference type="Rhea" id="RHEA:38959"/>
        <dbReference type="ChEBI" id="CHEBI:15379"/>
        <dbReference type="ChEBI" id="CHEBI:16240"/>
        <dbReference type="ChEBI" id="CHEBI:58856"/>
        <dbReference type="ChEBI" id="CHEBI:65111"/>
        <dbReference type="EC" id="1.3.3.6"/>
    </reaction>
</comment>
<evidence type="ECO:0000259" key="16">
    <source>
        <dbReference type="Pfam" id="PF14749"/>
    </source>
</evidence>
<comment type="pathway">
    <text evidence="4">Lipid metabolism; peroxisomal fatty acid beta-oxidation.</text>
</comment>
<dbReference type="GO" id="GO:0055088">
    <property type="term" value="P:lipid homeostasis"/>
    <property type="evidence" value="ECO:0007669"/>
    <property type="project" value="TreeGrafter"/>
</dbReference>
<keyword evidence="10" id="KW-0521">NADP</keyword>
<dbReference type="InterPro" id="IPR009100">
    <property type="entry name" value="AcylCoA_DH/oxidase_NM_dom_sf"/>
</dbReference>
<feature type="domain" description="Acyl-coenzyme A oxidase N-terminal" evidence="16">
    <location>
        <begin position="45"/>
        <end position="165"/>
    </location>
</feature>
<keyword evidence="8" id="KW-0274">FAD</keyword>
<comment type="cofactor">
    <cofactor evidence="2">
        <name>FAD</name>
        <dbReference type="ChEBI" id="CHEBI:57692"/>
    </cofactor>
</comment>
<dbReference type="AlphaFoldDB" id="A0A9P8CYH0"/>
<accession>A0A9P8CYH0</accession>
<dbReference type="Pfam" id="PF13561">
    <property type="entry name" value="adh_short_C2"/>
    <property type="match status" value="1"/>
</dbReference>
<dbReference type="Gene3D" id="3.40.50.720">
    <property type="entry name" value="NAD(P)-binding Rossmann-like Domain"/>
    <property type="match status" value="1"/>
</dbReference>
<dbReference type="InterPro" id="IPR002655">
    <property type="entry name" value="Acyl-CoA_oxidase_C"/>
</dbReference>
<comment type="similarity">
    <text evidence="5">Belongs to the acyl-CoA oxidase family.</text>
</comment>
<protein>
    <recommendedName>
        <fullName evidence="6">acyl-CoA oxidase</fullName>
        <ecNumber evidence="6">1.3.3.6</ecNumber>
    </recommendedName>
</protein>
<evidence type="ECO:0000259" key="15">
    <source>
        <dbReference type="Pfam" id="PF02770"/>
    </source>
</evidence>
<dbReference type="PROSITE" id="PS00061">
    <property type="entry name" value="ADH_SHORT"/>
    <property type="match status" value="1"/>
</dbReference>
<dbReference type="GO" id="GO:0003997">
    <property type="term" value="F:acyl-CoA oxidase activity"/>
    <property type="evidence" value="ECO:0007669"/>
    <property type="project" value="UniProtKB-EC"/>
</dbReference>
<dbReference type="InterPro" id="IPR036291">
    <property type="entry name" value="NAD(P)-bd_dom_sf"/>
</dbReference>
<evidence type="ECO:0000256" key="8">
    <source>
        <dbReference type="ARBA" id="ARBA00022827"/>
    </source>
</evidence>
<evidence type="ECO:0000256" key="2">
    <source>
        <dbReference type="ARBA" id="ARBA00001974"/>
    </source>
</evidence>
<dbReference type="PRINTS" id="PR00081">
    <property type="entry name" value="GDHRDH"/>
</dbReference>
<keyword evidence="13" id="KW-0576">Peroxisome</keyword>
<keyword evidence="12" id="KW-0443">Lipid metabolism</keyword>
<dbReference type="Pfam" id="PF14749">
    <property type="entry name" value="Acyl-CoA_ox_N"/>
    <property type="match status" value="1"/>
</dbReference>
<dbReference type="GO" id="GO:0071949">
    <property type="term" value="F:FAD binding"/>
    <property type="evidence" value="ECO:0007669"/>
    <property type="project" value="InterPro"/>
</dbReference>
<evidence type="ECO:0000313" key="19">
    <source>
        <dbReference type="Proteomes" id="UP000717515"/>
    </source>
</evidence>
<evidence type="ECO:0000256" key="10">
    <source>
        <dbReference type="ARBA" id="ARBA00022857"/>
    </source>
</evidence>
<dbReference type="InterPro" id="IPR006091">
    <property type="entry name" value="Acyl-CoA_Oxase/DH_mid-dom"/>
</dbReference>
<dbReference type="EMBL" id="JAIFTL010000586">
    <property type="protein sequence ID" value="KAG9319150.1"/>
    <property type="molecule type" value="Genomic_DNA"/>
</dbReference>
<reference evidence="18" key="1">
    <citation type="submission" date="2021-07" db="EMBL/GenBank/DDBJ databases">
        <title>Draft genome of Mortierella alpina, strain LL118, isolated from an aspen leaf litter sample.</title>
        <authorList>
            <person name="Yang S."/>
            <person name="Vinatzer B.A."/>
        </authorList>
    </citation>
    <scope>NUCLEOTIDE SEQUENCE</scope>
    <source>
        <strain evidence="18">LL118</strain>
    </source>
</reference>
<evidence type="ECO:0000256" key="7">
    <source>
        <dbReference type="ARBA" id="ARBA00022630"/>
    </source>
</evidence>
<dbReference type="Proteomes" id="UP000717515">
    <property type="component" value="Unassembled WGS sequence"/>
</dbReference>
<dbReference type="InterPro" id="IPR002347">
    <property type="entry name" value="SDR_fam"/>
</dbReference>
<dbReference type="PANTHER" id="PTHR10909">
    <property type="entry name" value="ELECTRON TRANSPORT OXIDOREDUCTASE"/>
    <property type="match status" value="1"/>
</dbReference>
<dbReference type="InterPro" id="IPR012258">
    <property type="entry name" value="Acyl-CoA_oxidase"/>
</dbReference>
<evidence type="ECO:0000256" key="1">
    <source>
        <dbReference type="ARBA" id="ARBA00001201"/>
    </source>
</evidence>
<dbReference type="Gene3D" id="1.20.140.10">
    <property type="entry name" value="Butyryl-CoA Dehydrogenase, subunit A, domain 3"/>
    <property type="match status" value="2"/>
</dbReference>
<evidence type="ECO:0000256" key="3">
    <source>
        <dbReference type="ARBA" id="ARBA00004275"/>
    </source>
</evidence>
<keyword evidence="7" id="KW-0285">Flavoprotein</keyword>
<dbReference type="PRINTS" id="PR00080">
    <property type="entry name" value="SDRFAMILY"/>
</dbReference>
<dbReference type="Pfam" id="PF01756">
    <property type="entry name" value="ACOX"/>
    <property type="match status" value="1"/>
</dbReference>
<dbReference type="EC" id="1.3.3.6" evidence="6"/>
<evidence type="ECO:0000256" key="6">
    <source>
        <dbReference type="ARBA" id="ARBA00012870"/>
    </source>
</evidence>
<evidence type="ECO:0000259" key="14">
    <source>
        <dbReference type="Pfam" id="PF01756"/>
    </source>
</evidence>
<organism evidence="18 19">
    <name type="scientific">Mortierella alpina</name>
    <name type="common">Oleaginous fungus</name>
    <name type="synonym">Mortierella renispora</name>
    <dbReference type="NCBI Taxonomy" id="64518"/>
    <lineage>
        <taxon>Eukaryota</taxon>
        <taxon>Fungi</taxon>
        <taxon>Fungi incertae sedis</taxon>
        <taxon>Mucoromycota</taxon>
        <taxon>Mortierellomycotina</taxon>
        <taxon>Mortierellomycetes</taxon>
        <taxon>Mortierellales</taxon>
        <taxon>Mortierellaceae</taxon>
        <taxon>Mortierella</taxon>
    </lineage>
</organism>
<dbReference type="InterPro" id="IPR029320">
    <property type="entry name" value="Acyl-CoA_ox_N"/>
</dbReference>
<dbReference type="InterPro" id="IPR037069">
    <property type="entry name" value="AcylCoA_DH/ox_N_sf"/>
</dbReference>
<feature type="domain" description="Acyl-CoA oxidase C-alpha1" evidence="17">
    <location>
        <begin position="307"/>
        <end position="466"/>
    </location>
</feature>
<dbReference type="Pfam" id="PF02770">
    <property type="entry name" value="Acyl-CoA_dh_M"/>
    <property type="match status" value="1"/>
</dbReference>
<dbReference type="Gene3D" id="2.40.110.10">
    <property type="entry name" value="Butyryl-CoA Dehydrogenase, subunit A, domain 2"/>
    <property type="match status" value="1"/>
</dbReference>
<dbReference type="FunFam" id="3.40.50.720:FF:000084">
    <property type="entry name" value="Short-chain dehydrogenase reductase"/>
    <property type="match status" value="1"/>
</dbReference>
<evidence type="ECO:0000256" key="9">
    <source>
        <dbReference type="ARBA" id="ARBA00022832"/>
    </source>
</evidence>
<evidence type="ECO:0000313" key="18">
    <source>
        <dbReference type="EMBL" id="KAG9319150.1"/>
    </source>
</evidence>
<evidence type="ECO:0000256" key="4">
    <source>
        <dbReference type="ARBA" id="ARBA00004846"/>
    </source>
</evidence>
<keyword evidence="9" id="KW-0276">Fatty acid metabolism</keyword>
<dbReference type="InterPro" id="IPR036250">
    <property type="entry name" value="AcylCo_DH-like_C"/>
</dbReference>
<name>A0A9P8CYH0_MORAP</name>
<evidence type="ECO:0000256" key="5">
    <source>
        <dbReference type="ARBA" id="ARBA00006288"/>
    </source>
</evidence>
<feature type="domain" description="Acyl-CoA oxidase C-terminal" evidence="14">
    <location>
        <begin position="509"/>
        <end position="684"/>
    </location>
</feature>
<dbReference type="Pfam" id="PF22924">
    <property type="entry name" value="ACOX_C_alpha1"/>
    <property type="match status" value="1"/>
</dbReference>
<dbReference type="InterPro" id="IPR020904">
    <property type="entry name" value="Sc_DH/Rdtase_CS"/>
</dbReference>
<dbReference type="GO" id="GO:0005777">
    <property type="term" value="C:peroxisome"/>
    <property type="evidence" value="ECO:0007669"/>
    <property type="project" value="UniProtKB-SubCell"/>
</dbReference>
<evidence type="ECO:0000256" key="12">
    <source>
        <dbReference type="ARBA" id="ARBA00023098"/>
    </source>
</evidence>
<sequence length="973" mass="108280">MHARLAAVQNHLTIQPCFQRHAIHNDQPTGPADLARERANASFKVEDMTEVILRGKENVEALSLAYQMIQRDPDLRMREGHHYDLTRAEDREQTMRQIARTIELKKQIKDPRLRQALFMAMAFYSESYSMRMYVHDMLFKQALMLFGTAEQQDQWMDDIENWRVIGCFAMTELGHSSNLRGLETTSTYDRATNEFVIHSPTLTATKWWIGMSGETATHTVAICQTVVDGENHGINWFIVPLRDPKTGRLLPGVTCGDIGHKSSRQGLDNGWIQFTSVRIPRENMLMKWASMSPEGEFTPSPNPVLSYATLIPERFTILSGSQVVLAQTLTIAVRYGAVRRQGNHDEQILDYQTHFTSLMPGVAFIYMLNIVDRELFDKWDEVAEFAQTDAGAFMREIPDQHGVSAGFKGALAWYVTEILEDCRRACGGHAYSAYNSIAGLIGDYGVVTTGGGDNVVLMQQSARYLITTLKWAQEGQEVVGSVSYFNDYKKILSNPKTTFQDPRDLLSHDFVIDVLTWACAKKATDLAAILNEAGKSNFDKVWNENQTELVRLADVHAWRYFLILYQRGIDREKSKPVYFMLRKMGQLMSTFAIRKHLDLFMEEGYFDGSHAKHVRQLFLDQCKDLRKDAVPLVDAWVIPDYVIKAPIGKYDGNIYPAYFATVNAAQKSYEAPAYWHKYAAPLLNAPRPGDEKKGCNHQYSLPFVVFIKMSSMHTSSLFDVKDKVVLVTGGSRGIGLMIAHGFVANGAKVYISSRSAKVCDKVAEDLTKLGPGQCISIPADLQSLDEVKRLTAEIAKKESKLHVLVNNAGATWGAPIAEYPDEAFEKVMNLNLKRVFSLTQAMLPLLEAAGTAAAPASIINIGSVDGIHIPMQETYAYSASKAALHQMTRVMAGHLGSRHITSNAIAPGPFESKMMAATLRDFGDVIVGNVPLGRIGQPEDIAATAIYLASRAGAYTTGAIIPVDGGTLIKAKA</sequence>
<evidence type="ECO:0000256" key="11">
    <source>
        <dbReference type="ARBA" id="ARBA00023002"/>
    </source>
</evidence>
<proteinExistence type="inferred from homology"/>
<keyword evidence="11" id="KW-0560">Oxidoreductase</keyword>
<dbReference type="FunFam" id="2.40.110.10:FF:000003">
    <property type="entry name" value="Acyl-coenzyme A oxidase"/>
    <property type="match status" value="1"/>
</dbReference>
<comment type="subcellular location">
    <subcellularLocation>
        <location evidence="3">Peroxisome</location>
    </subcellularLocation>
</comment>
<evidence type="ECO:0000256" key="13">
    <source>
        <dbReference type="ARBA" id="ARBA00023140"/>
    </source>
</evidence>
<evidence type="ECO:0000259" key="17">
    <source>
        <dbReference type="Pfam" id="PF22924"/>
    </source>
</evidence>
<dbReference type="Gene3D" id="1.10.540.10">
    <property type="entry name" value="Acyl-CoA dehydrogenase/oxidase, N-terminal domain"/>
    <property type="match status" value="1"/>
</dbReference>
<feature type="domain" description="Acyl-CoA oxidase/dehydrogenase middle" evidence="15">
    <location>
        <begin position="167"/>
        <end position="277"/>
    </location>
</feature>